<keyword evidence="2" id="KW-0472">Membrane</keyword>
<accession>Q7UPL1</accession>
<dbReference type="PATRIC" id="fig|243090.15.peg.3328"/>
<sequence length="353" mass="39364">MNQQPASLAEMSRASKTNRSMGGNGGGTTELASRPTRLATARDRLRARCFADAHCKQIRRWIGLPTLSPAHCGSGWTLDTNRRWKEIDTYFHHLSTAATVQETLMSLSDSTSPPNDSSATMMDRLVLSYLDIRRAIGLSGLVLPLVLGPGGMLLGIEIQENMSSYYHTPLRDVFVGTLCAIGIFLFCYRGYDRIENWTANIGAVAAIGIALFPLDYGSDPLIQKSFVGYVHTFSGGVFFTTLAFYSLYHFPRDSKREAESHLFERSMAFRASGLTILLITFAMGGYMLLVPQDWKDWLNGYNFLFWAEWIAVWSFASSWLAKGRIIVTEIGVEVLAYSRKMVLQHGLGIKNDP</sequence>
<organism evidence="3 4">
    <name type="scientific">Rhodopirellula baltica (strain DSM 10527 / NCIMB 13988 / SH1)</name>
    <dbReference type="NCBI Taxonomy" id="243090"/>
    <lineage>
        <taxon>Bacteria</taxon>
        <taxon>Pseudomonadati</taxon>
        <taxon>Planctomycetota</taxon>
        <taxon>Planctomycetia</taxon>
        <taxon>Pirellulales</taxon>
        <taxon>Pirellulaceae</taxon>
        <taxon>Rhodopirellula</taxon>
    </lineage>
</organism>
<dbReference type="EMBL" id="BX294145">
    <property type="protein sequence ID" value="CAD75050.1"/>
    <property type="molecule type" value="Genomic_DNA"/>
</dbReference>
<feature type="transmembrane region" description="Helical" evidence="2">
    <location>
        <begin position="135"/>
        <end position="156"/>
    </location>
</feature>
<name>Q7UPL1_RHOBA</name>
<feature type="transmembrane region" description="Helical" evidence="2">
    <location>
        <begin position="168"/>
        <end position="188"/>
    </location>
</feature>
<proteinExistence type="predicted"/>
<keyword evidence="2" id="KW-1133">Transmembrane helix</keyword>
<dbReference type="STRING" id="243090.RB6865"/>
<feature type="transmembrane region" description="Helical" evidence="2">
    <location>
        <begin position="226"/>
        <end position="248"/>
    </location>
</feature>
<feature type="transmembrane region" description="Helical" evidence="2">
    <location>
        <begin position="301"/>
        <end position="321"/>
    </location>
</feature>
<dbReference type="EnsemblBacteria" id="CAD75050">
    <property type="protein sequence ID" value="CAD75050"/>
    <property type="gene ID" value="RB6865"/>
</dbReference>
<dbReference type="HOGENOM" id="CLU_784985_0_0_0"/>
<keyword evidence="4" id="KW-1185">Reference proteome</keyword>
<feature type="region of interest" description="Disordered" evidence="1">
    <location>
        <begin position="1"/>
        <end position="36"/>
    </location>
</feature>
<dbReference type="OrthoDB" id="9803163at2"/>
<dbReference type="KEGG" id="rba:RB6865"/>
<evidence type="ECO:0000256" key="2">
    <source>
        <dbReference type="SAM" id="Phobius"/>
    </source>
</evidence>
<feature type="transmembrane region" description="Helical" evidence="2">
    <location>
        <begin position="197"/>
        <end position="214"/>
    </location>
</feature>
<protein>
    <submittedName>
        <fullName evidence="3">Uncharacterized protein</fullName>
    </submittedName>
</protein>
<evidence type="ECO:0000256" key="1">
    <source>
        <dbReference type="SAM" id="MobiDB-lite"/>
    </source>
</evidence>
<keyword evidence="2" id="KW-0812">Transmembrane</keyword>
<feature type="transmembrane region" description="Helical" evidence="2">
    <location>
        <begin position="268"/>
        <end position="289"/>
    </location>
</feature>
<dbReference type="Proteomes" id="UP000001025">
    <property type="component" value="Chromosome"/>
</dbReference>
<dbReference type="AlphaFoldDB" id="Q7UPL1"/>
<dbReference type="InParanoid" id="Q7UPL1"/>
<dbReference type="eggNOG" id="ENOG50330Z7">
    <property type="taxonomic scope" value="Bacteria"/>
</dbReference>
<evidence type="ECO:0000313" key="4">
    <source>
        <dbReference type="Proteomes" id="UP000001025"/>
    </source>
</evidence>
<reference evidence="3 4" key="1">
    <citation type="journal article" date="2003" name="Proc. Natl. Acad. Sci. U.S.A.">
        <title>Complete genome sequence of the marine planctomycete Pirellula sp. strain 1.</title>
        <authorList>
            <person name="Gloeckner F.O."/>
            <person name="Kube M."/>
            <person name="Bauer M."/>
            <person name="Teeling H."/>
            <person name="Lombardot T."/>
            <person name="Ludwig W."/>
            <person name="Gade D."/>
            <person name="Beck A."/>
            <person name="Borzym K."/>
            <person name="Heitmann K."/>
            <person name="Rabus R."/>
            <person name="Schlesner H."/>
            <person name="Amann R."/>
            <person name="Reinhardt R."/>
        </authorList>
    </citation>
    <scope>NUCLEOTIDE SEQUENCE [LARGE SCALE GENOMIC DNA]</scope>
    <source>
        <strain evidence="4">DSM 10527 / NCIMB 13988 / SH1</strain>
    </source>
</reference>
<evidence type="ECO:0000313" key="3">
    <source>
        <dbReference type="EMBL" id="CAD75050.1"/>
    </source>
</evidence>
<gene>
    <name evidence="3" type="ordered locus">RB6865</name>
</gene>